<evidence type="ECO:0000313" key="1">
    <source>
        <dbReference type="EMBL" id="SDZ61221.1"/>
    </source>
</evidence>
<proteinExistence type="predicted"/>
<gene>
    <name evidence="1" type="ORF">SAMN05421547_14414</name>
</gene>
<dbReference type="RefSeq" id="WP_016448910.1">
    <property type="nucleotide sequence ID" value="NZ_CP141274.1"/>
</dbReference>
<organism evidence="1 2">
    <name type="scientific">Delftia lacustris</name>
    <dbReference type="NCBI Taxonomy" id="558537"/>
    <lineage>
        <taxon>Bacteria</taxon>
        <taxon>Pseudomonadati</taxon>
        <taxon>Pseudomonadota</taxon>
        <taxon>Betaproteobacteria</taxon>
        <taxon>Burkholderiales</taxon>
        <taxon>Comamonadaceae</taxon>
        <taxon>Delftia</taxon>
    </lineage>
</organism>
<reference evidence="1 2" key="1">
    <citation type="submission" date="2016-10" db="EMBL/GenBank/DDBJ databases">
        <authorList>
            <person name="de Groot N.N."/>
        </authorList>
    </citation>
    <scope>NUCLEOTIDE SEQUENCE [LARGE SCALE GENOMIC DNA]</scope>
    <source>
        <strain evidence="1 2">LMG 24775</strain>
    </source>
</reference>
<protein>
    <submittedName>
        <fullName evidence="1">Uncharacterized protein</fullName>
    </submittedName>
</protein>
<name>A0A1H3UGM8_9BURK</name>
<dbReference type="GeneID" id="94693253"/>
<sequence>MKPKINFIERERLFRRELKRRGVKFLPMQVLRRLFEKAGV</sequence>
<dbReference type="EMBL" id="FNPE01000044">
    <property type="protein sequence ID" value="SDZ61221.1"/>
    <property type="molecule type" value="Genomic_DNA"/>
</dbReference>
<dbReference type="AlphaFoldDB" id="A0A1H3UGM8"/>
<evidence type="ECO:0000313" key="2">
    <source>
        <dbReference type="Proteomes" id="UP000183417"/>
    </source>
</evidence>
<accession>A0A1H3UGM8</accession>
<dbReference type="Proteomes" id="UP000183417">
    <property type="component" value="Unassembled WGS sequence"/>
</dbReference>